<evidence type="ECO:0000259" key="8">
    <source>
        <dbReference type="PROSITE" id="PS51910"/>
    </source>
</evidence>
<feature type="region of interest" description="Disordered" evidence="5">
    <location>
        <begin position="512"/>
        <end position="974"/>
    </location>
</feature>
<evidence type="ECO:0000256" key="1">
    <source>
        <dbReference type="ARBA" id="ARBA00008682"/>
    </source>
</evidence>
<dbReference type="SUPFAM" id="SSF54556">
    <property type="entry name" value="Chitinase insertion domain"/>
    <property type="match status" value="1"/>
</dbReference>
<feature type="chain" id="PRO_5030991103" description="chitinase" evidence="6">
    <location>
        <begin position="23"/>
        <end position="1581"/>
    </location>
</feature>
<evidence type="ECO:0000259" key="7">
    <source>
        <dbReference type="PROSITE" id="PS50941"/>
    </source>
</evidence>
<dbReference type="Proteomes" id="UP000663193">
    <property type="component" value="Chromosome 2"/>
</dbReference>
<dbReference type="CDD" id="cd00035">
    <property type="entry name" value="ChtBD1"/>
    <property type="match status" value="1"/>
</dbReference>
<dbReference type="EMBL" id="CP069024">
    <property type="protein sequence ID" value="QRC92047.1"/>
    <property type="molecule type" value="Genomic_DNA"/>
</dbReference>
<dbReference type="OrthoDB" id="73875at2759"/>
<evidence type="ECO:0000313" key="9">
    <source>
        <dbReference type="EMBL" id="QRC92047.1"/>
    </source>
</evidence>
<evidence type="ECO:0000256" key="4">
    <source>
        <dbReference type="PROSITE-ProRule" id="PRU00261"/>
    </source>
</evidence>
<dbReference type="GO" id="GO:0008843">
    <property type="term" value="F:endochitinase activity"/>
    <property type="evidence" value="ECO:0007669"/>
    <property type="project" value="UniProtKB-EC"/>
</dbReference>
<evidence type="ECO:0000256" key="2">
    <source>
        <dbReference type="ARBA" id="ARBA00012729"/>
    </source>
</evidence>
<dbReference type="InterPro" id="IPR050314">
    <property type="entry name" value="Glycosyl_Hydrlase_18"/>
</dbReference>
<feature type="domain" description="GH18" evidence="8">
    <location>
        <begin position="169"/>
        <end position="542"/>
    </location>
</feature>
<dbReference type="SMART" id="SM00636">
    <property type="entry name" value="Glyco_18"/>
    <property type="match status" value="1"/>
</dbReference>
<dbReference type="Gene3D" id="3.20.20.80">
    <property type="entry name" value="Glycosidases"/>
    <property type="match status" value="1"/>
</dbReference>
<dbReference type="InterPro" id="IPR018371">
    <property type="entry name" value="Chitin-binding_1_CS"/>
</dbReference>
<keyword evidence="3 4" id="KW-0147">Chitin-binding</keyword>
<comment type="similarity">
    <text evidence="1">Belongs to the glycosyl hydrolase 18 family. Chitinase class V subfamily.</text>
</comment>
<feature type="compositionally biased region" description="Polar residues" evidence="5">
    <location>
        <begin position="936"/>
        <end position="974"/>
    </location>
</feature>
<feature type="disulfide bond" evidence="4">
    <location>
        <begin position="122"/>
        <end position="134"/>
    </location>
</feature>
<dbReference type="PANTHER" id="PTHR11177">
    <property type="entry name" value="CHITINASE"/>
    <property type="match status" value="1"/>
</dbReference>
<evidence type="ECO:0000313" key="10">
    <source>
        <dbReference type="Proteomes" id="UP000663193"/>
    </source>
</evidence>
<dbReference type="Gene3D" id="3.30.60.10">
    <property type="entry name" value="Endochitinase-like"/>
    <property type="match status" value="1"/>
</dbReference>
<feature type="compositionally biased region" description="Low complexity" evidence="5">
    <location>
        <begin position="1381"/>
        <end position="1406"/>
    </location>
</feature>
<proteinExistence type="inferred from homology"/>
<accession>A0A7U2ESU1</accession>
<dbReference type="Pfam" id="PF00187">
    <property type="entry name" value="Chitin_bind_1"/>
    <property type="match status" value="1"/>
</dbReference>
<feature type="compositionally biased region" description="Low complexity" evidence="5">
    <location>
        <begin position="839"/>
        <end position="872"/>
    </location>
</feature>
<feature type="compositionally biased region" description="Low complexity" evidence="5">
    <location>
        <begin position="774"/>
        <end position="809"/>
    </location>
</feature>
<dbReference type="Gene3D" id="3.10.50.10">
    <property type="match status" value="1"/>
</dbReference>
<dbReference type="GO" id="GO:0005975">
    <property type="term" value="P:carbohydrate metabolic process"/>
    <property type="evidence" value="ECO:0007669"/>
    <property type="project" value="InterPro"/>
</dbReference>
<feature type="compositionally biased region" description="Low complexity" evidence="5">
    <location>
        <begin position="1232"/>
        <end position="1241"/>
    </location>
</feature>
<feature type="signal peptide" evidence="6">
    <location>
        <begin position="1"/>
        <end position="22"/>
    </location>
</feature>
<feature type="region of interest" description="Disordered" evidence="5">
    <location>
        <begin position="1133"/>
        <end position="1154"/>
    </location>
</feature>
<evidence type="ECO:0000256" key="3">
    <source>
        <dbReference type="ARBA" id="ARBA00022669"/>
    </source>
</evidence>
<feature type="compositionally biased region" description="Polar residues" evidence="5">
    <location>
        <begin position="826"/>
        <end position="838"/>
    </location>
</feature>
<dbReference type="Pfam" id="PF00704">
    <property type="entry name" value="Glyco_hydro_18"/>
    <property type="match status" value="1"/>
</dbReference>
<feature type="compositionally biased region" description="Low complexity" evidence="5">
    <location>
        <begin position="917"/>
        <end position="935"/>
    </location>
</feature>
<dbReference type="PROSITE" id="PS00026">
    <property type="entry name" value="CHIT_BIND_I_1"/>
    <property type="match status" value="1"/>
</dbReference>
<keyword evidence="6" id="KW-0732">Signal</keyword>
<keyword evidence="4" id="KW-1015">Disulfide bond</keyword>
<dbReference type="PROSITE" id="PS51910">
    <property type="entry name" value="GH18_2"/>
    <property type="match status" value="1"/>
</dbReference>
<name>A0A7U2ESU1_PHANO</name>
<dbReference type="InterPro" id="IPR029070">
    <property type="entry name" value="Chitinase_insertion_sf"/>
</dbReference>
<feature type="region of interest" description="Disordered" evidence="5">
    <location>
        <begin position="1381"/>
        <end position="1414"/>
    </location>
</feature>
<dbReference type="SUPFAM" id="SSF57016">
    <property type="entry name" value="Plant lectins/antimicrobial peptides"/>
    <property type="match status" value="1"/>
</dbReference>
<dbReference type="InterPro" id="IPR001223">
    <property type="entry name" value="Glyco_hydro18_cat"/>
</dbReference>
<feature type="compositionally biased region" description="Low complexity" evidence="5">
    <location>
        <begin position="512"/>
        <end position="567"/>
    </location>
</feature>
<feature type="compositionally biased region" description="Low complexity" evidence="5">
    <location>
        <begin position="576"/>
        <end position="761"/>
    </location>
</feature>
<reference evidence="10" key="1">
    <citation type="journal article" date="2021" name="BMC Genomics">
        <title>Chromosome-level genome assembly and manually-curated proteome of model necrotroph Parastagonospora nodorum Sn15 reveals a genome-wide trove of candidate effector homologs, and redundancy of virulence-related functions within an accessory chromosome.</title>
        <authorList>
            <person name="Bertazzoni S."/>
            <person name="Jones D.A.B."/>
            <person name="Phan H.T."/>
            <person name="Tan K.-C."/>
            <person name="Hane J.K."/>
        </authorList>
    </citation>
    <scope>NUCLEOTIDE SEQUENCE [LARGE SCALE GENOMIC DNA]</scope>
    <source>
        <strain evidence="10">SN15 / ATCC MYA-4574 / FGSC 10173)</strain>
    </source>
</reference>
<dbReference type="SUPFAM" id="SSF51445">
    <property type="entry name" value="(Trans)glycosidases"/>
    <property type="match status" value="1"/>
</dbReference>
<feature type="compositionally biased region" description="Polar residues" evidence="5">
    <location>
        <begin position="873"/>
        <end position="916"/>
    </location>
</feature>
<evidence type="ECO:0000256" key="6">
    <source>
        <dbReference type="SAM" id="SignalP"/>
    </source>
</evidence>
<evidence type="ECO:0000256" key="5">
    <source>
        <dbReference type="SAM" id="MobiDB-lite"/>
    </source>
</evidence>
<sequence>MRLPFLLPLLRPLVALVGLALGALEANSTAPRSSIDGVPPVLDIAESYIRSQTDGSAIAIGYNGMANCSSRNPCILGSCCNSDGQCGYRPEHCSPSSPKTCVANCDAKAPCGKYSADGKTSCPLNVCCSSSGFCGTSDVFCHDSAGGAKASENVAAGAPSCGKNSNTASRRIAYYQSWNSRSRGCDKVMPNQLNLSGITHLVLAFATIDPVTYKIGLRDTADDDVYREFLSLPDSVSKWIGIGGFQFTDSDQPTHQTFSKMSSSKENRKAFTDSLQQFLSTYKFSGVDIDWEWPGNSDRGGDSGDKANQVELLQDMRQALGNNIGLGVAIPAQYTYLQNIDLKGLEAQVDWLSILTYDLHGAWDATTPGLGPKIRPHTDLQEVDTALNLLWGTQIDSRKINMGIANYGRGYTVEKKECAYFGCTYTGPSKAGSCTLQEGILSSCEIRRLISEKHLSWKVIQGGAEVNEVTWDDQWIAWDDTNTLGKKLELANDRCLGGTALWAIDYDVCPTDGGSPQPGTPGSSAVPSQPASSQIASSQPSVSVSSDTPLTSSQSQGSASSDSPPVSTQLPPSDAPPTSSQPPGSASSDSPPASTQPSWSAPSDSRPASQPASSQPSGSAPSSAPPASSEAPSSAPPSTQLASSDAPSPPASSAQGSSQAGTSSPPASGLPAPSGSPPASSQEPSSTAQVSSAQGSSMAASSVVPSSQASSNTWSPPASSSASSSSVASAPPASSEQSSSEGSSSSNAWTASSEASSSSNAGTVPVPVPTDSWTSSQVTTTGQPTTQSGSSWGWSSGSAPLASSGATSGESGVASSDMHSWAPSLSGDSSSGVAATTDSVSQPGSSSSAPGATWSHGSASSGTESSAWASSTLAQVSSGATASSNVQTSAWDSSTPVQVTSGAQSSAWGSGTPIQVTSGATASSTAQSSAWDSSTPVQATSGAQSSAWDSGTPIQVTSGATAPSNAQSSAWDSGTPIQISTGAVTTSAVPVPDRKKCPKDCYDLPWCQIFCNDLDFIWPPPLECWFFDWCRLWWGLSDKKIEEDKDGKKCKLLGCGCGWMGLPWGPGCPSPDFPFPINIFINIFGLFPDPCLFWGCGDKCGLLGCFGYCFGEEGCIECPKVMCPHGGPEPGPIPKEKIPPNPPVPTEPGKGPKKCGTEDFKTATDKFVFCKESVDLSSAISATTVSTWASTAVITSSSSYSSCQTPLEVTISGCYVVDIASTTTTKVTESNTISTNSTSSEAPACTRAPLSLDDDEGNNIPVDWDSSSSRFGGNTTDFASNTSMASTRSDPSWTTSANFSSETTMSWFPPNSTTDASSTTIGSSTTDPSGHTTTSSGIKWGTSAESSPSAAVSSAASSSEIKWGTSTELSSSAAVSSAASSSEIKWGTSTESSSSAAASSTASTTPSPAPGPMDKNGVWRFAIQLWMQKNQAKMEWVIYDPNGFHAGSGNMFPAEGDNTIFSYMETNHDRPFEHQMPYGVDAFFYSPTAVEDARVSLKIKKSVPNCSKSGEADCFPKVTTENRSETKMFEVESCWQYCDKDKPELILVKPSDLNCDDMNDADWVHNDNAWSRNFNCYLKGF</sequence>
<feature type="disulfide bond" evidence="4">
    <location>
        <begin position="127"/>
        <end position="141"/>
    </location>
</feature>
<feature type="region of interest" description="Disordered" evidence="5">
    <location>
        <begin position="1232"/>
        <end position="1345"/>
    </location>
</feature>
<comment type="caution">
    <text evidence="4">Lacks conserved residue(s) required for the propagation of feature annotation.</text>
</comment>
<protein>
    <recommendedName>
        <fullName evidence="2">chitinase</fullName>
        <ecNumber evidence="2">3.2.1.14</ecNumber>
    </recommendedName>
</protein>
<gene>
    <name evidence="9" type="ORF">JI435_022140</name>
</gene>
<dbReference type="InterPro" id="IPR036861">
    <property type="entry name" value="Endochitinase-like_sf"/>
</dbReference>
<feature type="compositionally biased region" description="Pro residues" evidence="5">
    <location>
        <begin position="1133"/>
        <end position="1146"/>
    </location>
</feature>
<organism evidence="9 10">
    <name type="scientific">Phaeosphaeria nodorum (strain SN15 / ATCC MYA-4574 / FGSC 10173)</name>
    <name type="common">Glume blotch fungus</name>
    <name type="synonym">Parastagonospora nodorum</name>
    <dbReference type="NCBI Taxonomy" id="321614"/>
    <lineage>
        <taxon>Eukaryota</taxon>
        <taxon>Fungi</taxon>
        <taxon>Dikarya</taxon>
        <taxon>Ascomycota</taxon>
        <taxon>Pezizomycotina</taxon>
        <taxon>Dothideomycetes</taxon>
        <taxon>Pleosporomycetidae</taxon>
        <taxon>Pleosporales</taxon>
        <taxon>Pleosporineae</taxon>
        <taxon>Phaeosphaeriaceae</taxon>
        <taxon>Parastagonospora</taxon>
    </lineage>
</organism>
<keyword evidence="10" id="KW-1185">Reference proteome</keyword>
<dbReference type="SMART" id="SM00270">
    <property type="entry name" value="ChtBD1"/>
    <property type="match status" value="2"/>
</dbReference>
<dbReference type="InterPro" id="IPR011583">
    <property type="entry name" value="Chitinase_II/V-like_cat"/>
</dbReference>
<dbReference type="VEuPathDB" id="FungiDB:JI435_022140"/>
<dbReference type="InterPro" id="IPR017853">
    <property type="entry name" value="GH"/>
</dbReference>
<dbReference type="EC" id="3.2.1.14" evidence="2"/>
<feature type="compositionally biased region" description="Polar residues" evidence="5">
    <location>
        <begin position="1265"/>
        <end position="1337"/>
    </location>
</feature>
<dbReference type="GO" id="GO:0008061">
    <property type="term" value="F:chitin binding"/>
    <property type="evidence" value="ECO:0007669"/>
    <property type="project" value="UniProtKB-UniRule"/>
</dbReference>
<dbReference type="InterPro" id="IPR001002">
    <property type="entry name" value="Chitin-bd_1"/>
</dbReference>
<feature type="domain" description="Chitin-binding type-1" evidence="7">
    <location>
        <begin position="108"/>
        <end position="163"/>
    </location>
</feature>
<dbReference type="PROSITE" id="PS50941">
    <property type="entry name" value="CHIT_BIND_I_2"/>
    <property type="match status" value="1"/>
</dbReference>
<dbReference type="OMA" id="CPPEICS"/>
<dbReference type="PANTHER" id="PTHR11177:SF333">
    <property type="entry name" value="CHITINASE"/>
    <property type="match status" value="1"/>
</dbReference>